<reference evidence="1" key="2">
    <citation type="submission" date="2025-09" db="UniProtKB">
        <authorList>
            <consortium name="EnsemblPlants"/>
        </authorList>
    </citation>
    <scope>IDENTIFICATION</scope>
</reference>
<reference evidence="1" key="1">
    <citation type="submission" date="2021-05" db="EMBL/GenBank/DDBJ databases">
        <authorList>
            <person name="Scholz U."/>
            <person name="Mascher M."/>
            <person name="Fiebig A."/>
        </authorList>
    </citation>
    <scope>NUCLEOTIDE SEQUENCE [LARGE SCALE GENOMIC DNA]</scope>
</reference>
<keyword evidence="2" id="KW-1185">Reference proteome</keyword>
<dbReference type="EnsemblPlants" id="AVESA.00010b.r2.6AG1072290.1">
    <property type="protein sequence ID" value="AVESA.00010b.r2.6AG1072290.1.CDS"/>
    <property type="gene ID" value="AVESA.00010b.r2.6AG1072290"/>
</dbReference>
<protein>
    <submittedName>
        <fullName evidence="1">Uncharacterized protein</fullName>
    </submittedName>
</protein>
<dbReference type="Proteomes" id="UP001732700">
    <property type="component" value="Chromosome 6A"/>
</dbReference>
<evidence type="ECO:0000313" key="2">
    <source>
        <dbReference type="Proteomes" id="UP001732700"/>
    </source>
</evidence>
<proteinExistence type="predicted"/>
<accession>A0ACD5Z3E6</accession>
<sequence>MHPLLDRFIHHQCLEKPFLALLLSTQVIHAPLKLRSFSPHLLSGHLKHIFDECWVRAAERKPLWIPWDSNADSSTTGPTPKWIRSFWKIYSSLNGDLSLLSDWPLIPAFLNRPVLCCVKECHLIFVPPVDDSNTQTLHDTGEAELSALDTAFESMNSKFPWLPALLNQLNIPILDSSFPECGAICNLFPSHDRALGQTIASKLVSAKTDAHLPSSLSLSSEDCDRLLTLFVSEFRLSSSHLYQREELDVLREIPMYKTVTGTYTSLLGSDHCIISPTAFFHPSDSRCLSSSDAAANLFLQALGVEQLNDQEILVRFALPGFGNKTVQEQEDILAYLYANWKDLQLNSAAVNALRETNFVTNANELCTELFKPKELLDPSDALLASVFSGERNKFPGERFMSDGWLAILRKAGLRTSTEVDMIIQCATKIETMGNDVMSSLENHDDFDADLSDRKNEIPFELWSLAESVVNVILANFATLYNSDFCQKIGKIVFVPAEKGFPSIGGKKGGRRVLASYSEAILSKDWPLAWSSAPILAKQAIIPPDYSWGAFRLRSPPAFSTVLKHLQTVGRGNGEDTLAHWPSSSGIMTVEDAFLRILQYLDKVWGTISSSEKTELQKLAFIPVANGTRLIAAKSLFARLTINMSPFAFELPSLYLPSVSILREIGMQESLTNSYAKELLLDIQKACGYQRLNPNELRAVMEILDYMCSGVNQAISDGSEGLFDSVIPDDGCRLVSATSCVYIDPYGSHLLSNINTSRIRFAHPDLPQSICKALGIKKLSDVIVEELDEKEALQVLDSICSVTLDGIKEKLLSKSLHDALRIVMIGITNHFPSFEALNIMQIETILKDISQNLQFVKHVHTRFLLLPNLQDVTRTAPRPSIPEWSSNGKHRSIYFANKSTGHILIAEPPSFLTIHDVVGIVVSHRLGAPVILPVASIFACPDGSEKEVLEILHLGTDIGVSKHEGRYAGSLGAELLSQDARQVQFLPLRPFYSGEIVAWKTGKEGEKLRYGRVPEDVRPSAGQALYRFPVETAPGETRMLLSSQVYSFKSVSMADLSSAPFQLDGGRAAEAGQPGHLSTSGRTEVADDMAAGLEYGKVSSTELVQAVHDMLSAAGVRMDAEKETLLQTTLSLQDQLKESQVALLMEQEKAESAVKEADVAKSAWSCRVCLNSEVNMTIIPCGHVLCNRCSSSVSRCPFCRTQVSRMMKIFRP</sequence>
<evidence type="ECO:0000313" key="1">
    <source>
        <dbReference type="EnsemblPlants" id="AVESA.00010b.r2.6AG1072290.1.CDS"/>
    </source>
</evidence>
<name>A0ACD5Z3E6_AVESA</name>
<organism evidence="1 2">
    <name type="scientific">Avena sativa</name>
    <name type="common">Oat</name>
    <dbReference type="NCBI Taxonomy" id="4498"/>
    <lineage>
        <taxon>Eukaryota</taxon>
        <taxon>Viridiplantae</taxon>
        <taxon>Streptophyta</taxon>
        <taxon>Embryophyta</taxon>
        <taxon>Tracheophyta</taxon>
        <taxon>Spermatophyta</taxon>
        <taxon>Magnoliopsida</taxon>
        <taxon>Liliopsida</taxon>
        <taxon>Poales</taxon>
        <taxon>Poaceae</taxon>
        <taxon>BOP clade</taxon>
        <taxon>Pooideae</taxon>
        <taxon>Poodae</taxon>
        <taxon>Poeae</taxon>
        <taxon>Poeae Chloroplast Group 1 (Aveneae type)</taxon>
        <taxon>Aveninae</taxon>
        <taxon>Avena</taxon>
    </lineage>
</organism>